<evidence type="ECO:0000313" key="3">
    <source>
        <dbReference type="EMBL" id="KAL2474393.1"/>
    </source>
</evidence>
<sequence>MLSVTPTKEVILNAPPKVPQAAEESDGRSFKSKKKLRELIGPPGARIPDDAVRNLPFYPVMEVLKSISNFLHLTKKLDDANAAQKGATDALEATNGEKRRLFEEVEGLSSSLEASENGQKEAESEVAKLLGEIKEMEEKLGSIDDEYVANFHTTEAYANFSDYFTKVGHQEVLAVLKLDYRDFNLGSLEARFLPSELGDEDDT</sequence>
<dbReference type="AlphaFoldDB" id="A0ABD1QDV4"/>
<keyword evidence="1" id="KW-0175">Coiled coil</keyword>
<evidence type="ECO:0000256" key="1">
    <source>
        <dbReference type="SAM" id="Coils"/>
    </source>
</evidence>
<reference evidence="4" key="1">
    <citation type="submission" date="2024-07" db="EMBL/GenBank/DDBJ databases">
        <title>Two chromosome-level genome assemblies of Korean endemic species Abeliophyllum distichum and Forsythia ovata (Oleaceae).</title>
        <authorList>
            <person name="Jang H."/>
        </authorList>
    </citation>
    <scope>NUCLEOTIDE SEQUENCE [LARGE SCALE GENOMIC DNA]</scope>
</reference>
<feature type="region of interest" description="Disordered" evidence="2">
    <location>
        <begin position="1"/>
        <end position="34"/>
    </location>
</feature>
<keyword evidence="4" id="KW-1185">Reference proteome</keyword>
<comment type="caution">
    <text evidence="3">The sequence shown here is derived from an EMBL/GenBank/DDBJ whole genome shotgun (WGS) entry which is preliminary data.</text>
</comment>
<dbReference type="Proteomes" id="UP001604336">
    <property type="component" value="Unassembled WGS sequence"/>
</dbReference>
<evidence type="ECO:0000256" key="2">
    <source>
        <dbReference type="SAM" id="MobiDB-lite"/>
    </source>
</evidence>
<gene>
    <name evidence="3" type="ORF">Adt_35129</name>
</gene>
<name>A0ABD1QDV4_9LAMI</name>
<dbReference type="EMBL" id="JBFOLK010000011">
    <property type="protein sequence ID" value="KAL2474393.1"/>
    <property type="molecule type" value="Genomic_DNA"/>
</dbReference>
<protein>
    <submittedName>
        <fullName evidence="3">Uncharacterized protein</fullName>
    </submittedName>
</protein>
<evidence type="ECO:0000313" key="4">
    <source>
        <dbReference type="Proteomes" id="UP001604336"/>
    </source>
</evidence>
<proteinExistence type="predicted"/>
<accession>A0ABD1QDV4</accession>
<dbReference type="Gene3D" id="1.10.287.1490">
    <property type="match status" value="1"/>
</dbReference>
<organism evidence="3 4">
    <name type="scientific">Abeliophyllum distichum</name>
    <dbReference type="NCBI Taxonomy" id="126358"/>
    <lineage>
        <taxon>Eukaryota</taxon>
        <taxon>Viridiplantae</taxon>
        <taxon>Streptophyta</taxon>
        <taxon>Embryophyta</taxon>
        <taxon>Tracheophyta</taxon>
        <taxon>Spermatophyta</taxon>
        <taxon>Magnoliopsida</taxon>
        <taxon>eudicotyledons</taxon>
        <taxon>Gunneridae</taxon>
        <taxon>Pentapetalae</taxon>
        <taxon>asterids</taxon>
        <taxon>lamiids</taxon>
        <taxon>Lamiales</taxon>
        <taxon>Oleaceae</taxon>
        <taxon>Forsythieae</taxon>
        <taxon>Abeliophyllum</taxon>
    </lineage>
</organism>
<feature type="coiled-coil region" evidence="1">
    <location>
        <begin position="112"/>
        <end position="146"/>
    </location>
</feature>